<proteinExistence type="predicted"/>
<dbReference type="PROSITE" id="PS51819">
    <property type="entry name" value="VOC"/>
    <property type="match status" value="1"/>
</dbReference>
<gene>
    <name evidence="2" type="ORF">BWP39_30385</name>
</gene>
<dbReference type="SUPFAM" id="SSF54593">
    <property type="entry name" value="Glyoxalase/Bleomycin resistance protein/Dihydroxybiphenyl dioxygenase"/>
    <property type="match status" value="1"/>
</dbReference>
<dbReference type="Proteomes" id="UP000218022">
    <property type="component" value="Unassembled WGS sequence"/>
</dbReference>
<name>A0A2A4ET15_9BURK</name>
<organism evidence="2 3">
    <name type="scientific">Paraburkholderia acidicola</name>
    <dbReference type="NCBI Taxonomy" id="1912599"/>
    <lineage>
        <taxon>Bacteria</taxon>
        <taxon>Pseudomonadati</taxon>
        <taxon>Pseudomonadota</taxon>
        <taxon>Betaproteobacteria</taxon>
        <taxon>Burkholderiales</taxon>
        <taxon>Burkholderiaceae</taxon>
        <taxon>Paraburkholderia</taxon>
    </lineage>
</organism>
<dbReference type="InterPro" id="IPR037523">
    <property type="entry name" value="VOC_core"/>
</dbReference>
<evidence type="ECO:0000259" key="1">
    <source>
        <dbReference type="PROSITE" id="PS51819"/>
    </source>
</evidence>
<dbReference type="InterPro" id="IPR004360">
    <property type="entry name" value="Glyas_Fos-R_dOase_dom"/>
</dbReference>
<dbReference type="AlphaFoldDB" id="A0A2A4ET15"/>
<comment type="caution">
    <text evidence="2">The sequence shown here is derived from an EMBL/GenBank/DDBJ whole genome shotgun (WGS) entry which is preliminary data.</text>
</comment>
<dbReference type="Pfam" id="PF00903">
    <property type="entry name" value="Glyoxalase"/>
    <property type="match status" value="1"/>
</dbReference>
<dbReference type="EMBL" id="MTZV01000006">
    <property type="protein sequence ID" value="PCE23995.1"/>
    <property type="molecule type" value="Genomic_DNA"/>
</dbReference>
<dbReference type="RefSeq" id="WP_133116978.1">
    <property type="nucleotide sequence ID" value="NZ_MTZV01000006.1"/>
</dbReference>
<dbReference type="Gene3D" id="3.10.180.10">
    <property type="entry name" value="2,3-Dihydroxybiphenyl 1,2-Dioxygenase, domain 1"/>
    <property type="match status" value="1"/>
</dbReference>
<evidence type="ECO:0000313" key="2">
    <source>
        <dbReference type="EMBL" id="PCE23995.1"/>
    </source>
</evidence>
<reference evidence="2 3" key="1">
    <citation type="submission" date="2017-01" db="EMBL/GenBank/DDBJ databases">
        <title>Whole-Genome Shotgun Sequencing of Two beta-Proteobacterial Species in Search of the Bulgecin Biosynthetic Cluster.</title>
        <authorList>
            <person name="Horsman M.E."/>
            <person name="Marous D.R."/>
            <person name="Li R."/>
            <person name="Oliver R.A."/>
            <person name="Byun B."/>
            <person name="Emrich S.J."/>
            <person name="Boggess B."/>
            <person name="Townsend C.A."/>
            <person name="Mobashery S."/>
        </authorList>
    </citation>
    <scope>NUCLEOTIDE SEQUENCE [LARGE SCALE GENOMIC DNA]</scope>
    <source>
        <strain evidence="2 3">ATCC 31363</strain>
    </source>
</reference>
<protein>
    <recommendedName>
        <fullName evidence="1">VOC domain-containing protein</fullName>
    </recommendedName>
</protein>
<dbReference type="OrthoDB" id="9812656at2"/>
<feature type="domain" description="VOC" evidence="1">
    <location>
        <begin position="2"/>
        <end position="110"/>
    </location>
</feature>
<accession>A0A2A4ET15</accession>
<dbReference type="InterPro" id="IPR029068">
    <property type="entry name" value="Glyas_Bleomycin-R_OHBP_Dase"/>
</dbReference>
<sequence length="116" mass="11971">MKIHSLLVPVDDLGSAVEFLTSNLGCVVKIRDGDRYCALDAGGQMLALVSGEERVVDTISLVVRVDDINAAVASIVEGGGQLLSPPHEGPHEVRAVVTGVGGVPMVLSARRPSVGS</sequence>
<evidence type="ECO:0000313" key="3">
    <source>
        <dbReference type="Proteomes" id="UP000218022"/>
    </source>
</evidence>